<dbReference type="CDD" id="cd00090">
    <property type="entry name" value="HTH_ARSR"/>
    <property type="match status" value="1"/>
</dbReference>
<feature type="domain" description="LexA repressor DNA-binding" evidence="15">
    <location>
        <begin position="4"/>
        <end position="64"/>
    </location>
</feature>
<dbReference type="GO" id="GO:0006281">
    <property type="term" value="P:DNA repair"/>
    <property type="evidence" value="ECO:0007669"/>
    <property type="project" value="UniProtKB-UniRule"/>
</dbReference>
<evidence type="ECO:0000256" key="12">
    <source>
        <dbReference type="HAMAP-Rule" id="MF_00015"/>
    </source>
</evidence>
<feature type="active site" description="For autocatalytic cleavage activity" evidence="12">
    <location>
        <position position="120"/>
    </location>
</feature>
<dbReference type="Pfam" id="PF00717">
    <property type="entry name" value="Peptidase_S24"/>
    <property type="match status" value="1"/>
</dbReference>
<dbReference type="HAMAP" id="MF_00015">
    <property type="entry name" value="LexA"/>
    <property type="match status" value="1"/>
</dbReference>
<comment type="catalytic activity">
    <reaction evidence="12">
        <text>Hydrolysis of Ala-|-Gly bond in repressor LexA.</text>
        <dbReference type="EC" id="3.4.21.88"/>
    </reaction>
</comment>
<evidence type="ECO:0000256" key="7">
    <source>
        <dbReference type="ARBA" id="ARBA00023015"/>
    </source>
</evidence>
<evidence type="ECO:0000313" key="17">
    <source>
        <dbReference type="Proteomes" id="UP000183104"/>
    </source>
</evidence>
<dbReference type="PRINTS" id="PR00726">
    <property type="entry name" value="LEXASERPTASE"/>
</dbReference>
<comment type="function">
    <text evidence="12">Represses a number of genes involved in the response to DNA damage (SOS response), including recA and lexA. In the presence of single-stranded DNA, RecA interacts with LexA causing an autocatalytic cleavage which disrupts the DNA-binding part of LexA, leading to derepression of the SOS regulon and eventually DNA repair.</text>
</comment>
<proteinExistence type="inferred from homology"/>
<keyword evidence="6 12" id="KW-0068">Autocatalytic cleavage</keyword>
<keyword evidence="9 12" id="KW-0804">Transcription</keyword>
<comment type="similarity">
    <text evidence="1 12 13">Belongs to the peptidase S24 family.</text>
</comment>
<dbReference type="AlphaFoldDB" id="A0A0P9C5Y7"/>
<organism evidence="16 17">
    <name type="scientific">Thiohalorhabdus denitrificans</name>
    <dbReference type="NCBI Taxonomy" id="381306"/>
    <lineage>
        <taxon>Bacteria</taxon>
        <taxon>Pseudomonadati</taxon>
        <taxon>Pseudomonadota</taxon>
        <taxon>Gammaproteobacteria</taxon>
        <taxon>Thiohalorhabdales</taxon>
        <taxon>Thiohalorhabdaceae</taxon>
        <taxon>Thiohalorhabdus</taxon>
    </lineage>
</organism>
<evidence type="ECO:0000256" key="5">
    <source>
        <dbReference type="ARBA" id="ARBA00022801"/>
    </source>
</evidence>
<keyword evidence="4 12" id="KW-0227">DNA damage</keyword>
<dbReference type="GO" id="GO:0045892">
    <property type="term" value="P:negative regulation of DNA-templated transcription"/>
    <property type="evidence" value="ECO:0007669"/>
    <property type="project" value="UniProtKB-UniRule"/>
</dbReference>
<dbReference type="InterPro" id="IPR006199">
    <property type="entry name" value="LexA_DNA-bd_dom"/>
</dbReference>
<dbReference type="PANTHER" id="PTHR33516">
    <property type="entry name" value="LEXA REPRESSOR"/>
    <property type="match status" value="1"/>
</dbReference>
<evidence type="ECO:0000256" key="3">
    <source>
        <dbReference type="ARBA" id="ARBA00022705"/>
    </source>
</evidence>
<dbReference type="OrthoDB" id="9787787at2"/>
<dbReference type="GO" id="GO:0006508">
    <property type="term" value="P:proteolysis"/>
    <property type="evidence" value="ECO:0007669"/>
    <property type="project" value="InterPro"/>
</dbReference>
<keyword evidence="5 12" id="KW-0378">Hydrolase</keyword>
<dbReference type="SUPFAM" id="SSF51306">
    <property type="entry name" value="LexA/Signal peptidase"/>
    <property type="match status" value="1"/>
</dbReference>
<evidence type="ECO:0000256" key="8">
    <source>
        <dbReference type="ARBA" id="ARBA00023125"/>
    </source>
</evidence>
<feature type="site" description="Cleavage; by autolysis" evidence="12">
    <location>
        <begin position="86"/>
        <end position="87"/>
    </location>
</feature>
<dbReference type="GO" id="GO:0006260">
    <property type="term" value="P:DNA replication"/>
    <property type="evidence" value="ECO:0007669"/>
    <property type="project" value="UniProtKB-UniRule"/>
</dbReference>
<dbReference type="EC" id="3.4.21.88" evidence="12"/>
<keyword evidence="3 12" id="KW-0235">DNA replication</keyword>
<dbReference type="SUPFAM" id="SSF46785">
    <property type="entry name" value="Winged helix' DNA-binding domain"/>
    <property type="match status" value="1"/>
</dbReference>
<keyword evidence="10 12" id="KW-0234">DNA repair</keyword>
<protein>
    <recommendedName>
        <fullName evidence="12">LexA repressor</fullName>
        <ecNumber evidence="12">3.4.21.88</ecNumber>
    </recommendedName>
</protein>
<dbReference type="Gene3D" id="1.10.10.10">
    <property type="entry name" value="Winged helix-like DNA-binding domain superfamily/Winged helix DNA-binding domain"/>
    <property type="match status" value="1"/>
</dbReference>
<dbReference type="InterPro" id="IPR036286">
    <property type="entry name" value="LexA/Signal_pep-like_sf"/>
</dbReference>
<evidence type="ECO:0000256" key="2">
    <source>
        <dbReference type="ARBA" id="ARBA00022491"/>
    </source>
</evidence>
<dbReference type="PANTHER" id="PTHR33516:SF2">
    <property type="entry name" value="LEXA REPRESSOR-RELATED"/>
    <property type="match status" value="1"/>
</dbReference>
<comment type="subunit">
    <text evidence="12">Homodimer.</text>
</comment>
<dbReference type="FunFam" id="2.10.109.10:FF:000001">
    <property type="entry name" value="LexA repressor"/>
    <property type="match status" value="1"/>
</dbReference>
<dbReference type="CDD" id="cd06529">
    <property type="entry name" value="S24_LexA-like"/>
    <property type="match status" value="1"/>
</dbReference>
<dbReference type="Proteomes" id="UP000183104">
    <property type="component" value="Unassembled WGS sequence"/>
</dbReference>
<sequence>MDIPLTRRQREIYEYLQAHADEPPPSLDELARALGMRSRGSLHRHIQALVDAGLVEPMDGKKRGVRLIPVESDNDDELPLLGRIAAGQPIAALPQPETFEVPTQLRRDRPCYVLEVDGDSMIDEGIFDGDWVVVEQRDRADNGELVVALINGEEATLKRIEQRPDRVILHPANADHAPQEYAPEQVEIQGVVVSQMRRYF</sequence>
<evidence type="ECO:0000256" key="6">
    <source>
        <dbReference type="ARBA" id="ARBA00022813"/>
    </source>
</evidence>
<dbReference type="InterPro" id="IPR036388">
    <property type="entry name" value="WH-like_DNA-bd_sf"/>
</dbReference>
<dbReference type="NCBIfam" id="TIGR00498">
    <property type="entry name" value="lexA"/>
    <property type="match status" value="1"/>
</dbReference>
<dbReference type="GO" id="GO:0009432">
    <property type="term" value="P:SOS response"/>
    <property type="evidence" value="ECO:0007669"/>
    <property type="project" value="UniProtKB-UniRule"/>
</dbReference>
<evidence type="ECO:0000256" key="11">
    <source>
        <dbReference type="ARBA" id="ARBA00023236"/>
    </source>
</evidence>
<feature type="DNA-binding region" description="H-T-H motif" evidence="12">
    <location>
        <begin position="27"/>
        <end position="47"/>
    </location>
</feature>
<evidence type="ECO:0000313" key="16">
    <source>
        <dbReference type="EMBL" id="SCX82914.1"/>
    </source>
</evidence>
<dbReference type="InterPro" id="IPR050077">
    <property type="entry name" value="LexA_repressor"/>
</dbReference>
<dbReference type="InterPro" id="IPR011991">
    <property type="entry name" value="ArsR-like_HTH"/>
</dbReference>
<keyword evidence="17" id="KW-1185">Reference proteome</keyword>
<dbReference type="InterPro" id="IPR039418">
    <property type="entry name" value="LexA-like"/>
</dbReference>
<dbReference type="EMBL" id="FMUN01000001">
    <property type="protein sequence ID" value="SCX82914.1"/>
    <property type="molecule type" value="Genomic_DNA"/>
</dbReference>
<dbReference type="Pfam" id="PF01726">
    <property type="entry name" value="LexA_DNA_bind"/>
    <property type="match status" value="1"/>
</dbReference>
<dbReference type="InterPro" id="IPR006200">
    <property type="entry name" value="LexA"/>
</dbReference>
<feature type="domain" description="Peptidase S24/S26A/S26B/S26C" evidence="14">
    <location>
        <begin position="79"/>
        <end position="193"/>
    </location>
</feature>
<evidence type="ECO:0000256" key="4">
    <source>
        <dbReference type="ARBA" id="ARBA00022763"/>
    </source>
</evidence>
<dbReference type="GO" id="GO:0004252">
    <property type="term" value="F:serine-type endopeptidase activity"/>
    <property type="evidence" value="ECO:0007669"/>
    <property type="project" value="UniProtKB-UniRule"/>
</dbReference>
<dbReference type="PATRIC" id="fig|381306.5.peg.457"/>
<evidence type="ECO:0000256" key="9">
    <source>
        <dbReference type="ARBA" id="ARBA00023163"/>
    </source>
</evidence>
<keyword evidence="8 12" id="KW-0238">DNA-binding</keyword>
<reference evidence="17" key="1">
    <citation type="submission" date="2016-10" db="EMBL/GenBank/DDBJ databases">
        <authorList>
            <person name="Varghese N."/>
        </authorList>
    </citation>
    <scope>NUCLEOTIDE SEQUENCE [LARGE SCALE GENOMIC DNA]</scope>
    <source>
        <strain evidence="17">HL 19</strain>
    </source>
</reference>
<evidence type="ECO:0000256" key="10">
    <source>
        <dbReference type="ARBA" id="ARBA00023204"/>
    </source>
</evidence>
<dbReference type="STRING" id="381306.AN478_09040"/>
<dbReference type="InterPro" id="IPR036390">
    <property type="entry name" value="WH_DNA-bd_sf"/>
</dbReference>
<dbReference type="GO" id="GO:0003677">
    <property type="term" value="F:DNA binding"/>
    <property type="evidence" value="ECO:0007669"/>
    <property type="project" value="UniProtKB-UniRule"/>
</dbReference>
<evidence type="ECO:0000259" key="15">
    <source>
        <dbReference type="Pfam" id="PF01726"/>
    </source>
</evidence>
<dbReference type="InterPro" id="IPR006197">
    <property type="entry name" value="Peptidase_S24_LexA"/>
</dbReference>
<keyword evidence="7 12" id="KW-0805">Transcription regulation</keyword>
<keyword evidence="2 12" id="KW-0678">Repressor</keyword>
<evidence type="ECO:0000256" key="13">
    <source>
        <dbReference type="RuleBase" id="RU003991"/>
    </source>
</evidence>
<dbReference type="RefSeq" id="WP_054966277.1">
    <property type="nucleotide sequence ID" value="NZ_FMUN01000001.1"/>
</dbReference>
<keyword evidence="11 12" id="KW-0742">SOS response</keyword>
<feature type="active site" description="For autocatalytic cleavage activity" evidence="12">
    <location>
        <position position="158"/>
    </location>
</feature>
<gene>
    <name evidence="12" type="primary">lexA</name>
    <name evidence="16" type="ORF">SAMN05661077_0595</name>
</gene>
<dbReference type="Gene3D" id="2.10.109.10">
    <property type="entry name" value="Umud Fragment, subunit A"/>
    <property type="match status" value="1"/>
</dbReference>
<evidence type="ECO:0000256" key="1">
    <source>
        <dbReference type="ARBA" id="ARBA00007484"/>
    </source>
</evidence>
<name>A0A0P9C5Y7_9GAMM</name>
<evidence type="ECO:0000259" key="14">
    <source>
        <dbReference type="Pfam" id="PF00717"/>
    </source>
</evidence>
<accession>A0A0P9C5Y7</accession>
<dbReference type="InterPro" id="IPR015927">
    <property type="entry name" value="Peptidase_S24_S26A/B/C"/>
</dbReference>